<reference evidence="1 2" key="1">
    <citation type="journal article" date="2011" name="Science">
        <title>The ecoresponsive genome of Daphnia pulex.</title>
        <authorList>
            <person name="Colbourne J.K."/>
            <person name="Pfrender M.E."/>
            <person name="Gilbert D."/>
            <person name="Thomas W.K."/>
            <person name="Tucker A."/>
            <person name="Oakley T.H."/>
            <person name="Tokishita S."/>
            <person name="Aerts A."/>
            <person name="Arnold G.J."/>
            <person name="Basu M.K."/>
            <person name="Bauer D.J."/>
            <person name="Caceres C.E."/>
            <person name="Carmel L."/>
            <person name="Casola C."/>
            <person name="Choi J.H."/>
            <person name="Detter J.C."/>
            <person name="Dong Q."/>
            <person name="Dusheyko S."/>
            <person name="Eads B.D."/>
            <person name="Frohlich T."/>
            <person name="Geiler-Samerotte K.A."/>
            <person name="Gerlach D."/>
            <person name="Hatcher P."/>
            <person name="Jogdeo S."/>
            <person name="Krijgsveld J."/>
            <person name="Kriventseva E.V."/>
            <person name="Kultz D."/>
            <person name="Laforsch C."/>
            <person name="Lindquist E."/>
            <person name="Lopez J."/>
            <person name="Manak J.R."/>
            <person name="Muller J."/>
            <person name="Pangilinan J."/>
            <person name="Patwardhan R.P."/>
            <person name="Pitluck S."/>
            <person name="Pritham E.J."/>
            <person name="Rechtsteiner A."/>
            <person name="Rho M."/>
            <person name="Rogozin I.B."/>
            <person name="Sakarya O."/>
            <person name="Salamov A."/>
            <person name="Schaack S."/>
            <person name="Shapiro H."/>
            <person name="Shiga Y."/>
            <person name="Skalitzky C."/>
            <person name="Smith Z."/>
            <person name="Souvorov A."/>
            <person name="Sung W."/>
            <person name="Tang Z."/>
            <person name="Tsuchiya D."/>
            <person name="Tu H."/>
            <person name="Vos H."/>
            <person name="Wang M."/>
            <person name="Wolf Y.I."/>
            <person name="Yamagata H."/>
            <person name="Yamada T."/>
            <person name="Ye Y."/>
            <person name="Shaw J.R."/>
            <person name="Andrews J."/>
            <person name="Crease T.J."/>
            <person name="Tang H."/>
            <person name="Lucas S.M."/>
            <person name="Robertson H.M."/>
            <person name="Bork P."/>
            <person name="Koonin E.V."/>
            <person name="Zdobnov E.M."/>
            <person name="Grigoriev I.V."/>
            <person name="Lynch M."/>
            <person name="Boore J.L."/>
        </authorList>
    </citation>
    <scope>NUCLEOTIDE SEQUENCE [LARGE SCALE GENOMIC DNA]</scope>
</reference>
<evidence type="ECO:0000313" key="1">
    <source>
        <dbReference type="EMBL" id="EFX87078.1"/>
    </source>
</evidence>
<accession>E9FZL5</accession>
<dbReference type="Proteomes" id="UP000000305">
    <property type="component" value="Unassembled WGS sequence"/>
</dbReference>
<dbReference type="KEGG" id="dpx:DAPPUDRAFT_235979"/>
<dbReference type="EMBL" id="GL732528">
    <property type="protein sequence ID" value="EFX87078.1"/>
    <property type="molecule type" value="Genomic_DNA"/>
</dbReference>
<protein>
    <submittedName>
        <fullName evidence="1">Uncharacterized protein</fullName>
    </submittedName>
</protein>
<dbReference type="InParanoid" id="E9FZL5"/>
<dbReference type="HOGENOM" id="CLU_3070819_0_0_1"/>
<evidence type="ECO:0000313" key="2">
    <source>
        <dbReference type="Proteomes" id="UP000000305"/>
    </source>
</evidence>
<gene>
    <name evidence="1" type="ORF">DAPPUDRAFT_235979</name>
</gene>
<name>E9FZL5_DAPPU</name>
<dbReference type="AlphaFoldDB" id="E9FZL5"/>
<keyword evidence="2" id="KW-1185">Reference proteome</keyword>
<proteinExistence type="predicted"/>
<organism evidence="1 2">
    <name type="scientific">Daphnia pulex</name>
    <name type="common">Water flea</name>
    <dbReference type="NCBI Taxonomy" id="6669"/>
    <lineage>
        <taxon>Eukaryota</taxon>
        <taxon>Metazoa</taxon>
        <taxon>Ecdysozoa</taxon>
        <taxon>Arthropoda</taxon>
        <taxon>Crustacea</taxon>
        <taxon>Branchiopoda</taxon>
        <taxon>Diplostraca</taxon>
        <taxon>Cladocera</taxon>
        <taxon>Anomopoda</taxon>
        <taxon>Daphniidae</taxon>
        <taxon>Daphnia</taxon>
    </lineage>
</organism>
<sequence>MNNCGCINGRRQHVHVFPATATCGKQNDLQTKYEIPPWGNIITAQLPTGIYTI</sequence>